<dbReference type="SMART" id="SM00369">
    <property type="entry name" value="LRR_TYP"/>
    <property type="match status" value="4"/>
</dbReference>
<accession>A0ABN9RQD1</accession>
<evidence type="ECO:0000256" key="3">
    <source>
        <dbReference type="SAM" id="MobiDB-lite"/>
    </source>
</evidence>
<dbReference type="PANTHER" id="PTHR46652:SF7">
    <property type="entry name" value="LEUCINE-RICH REPEAT AND IQ DOMAIN-CONTAINING PROTEIN 1"/>
    <property type="match status" value="1"/>
</dbReference>
<dbReference type="Proteomes" id="UP001189429">
    <property type="component" value="Unassembled WGS sequence"/>
</dbReference>
<protein>
    <recommendedName>
        <fullName evidence="6">Protein phosphatase 1 regulatory subunit 7</fullName>
    </recommendedName>
</protein>
<evidence type="ECO:0000313" key="5">
    <source>
        <dbReference type="Proteomes" id="UP001189429"/>
    </source>
</evidence>
<feature type="compositionally biased region" description="Low complexity" evidence="3">
    <location>
        <begin position="219"/>
        <end position="241"/>
    </location>
</feature>
<feature type="compositionally biased region" description="Basic residues" evidence="3">
    <location>
        <begin position="455"/>
        <end position="465"/>
    </location>
</feature>
<evidence type="ECO:0000256" key="2">
    <source>
        <dbReference type="ARBA" id="ARBA00022737"/>
    </source>
</evidence>
<keyword evidence="2" id="KW-0677">Repeat</keyword>
<dbReference type="InterPro" id="IPR003591">
    <property type="entry name" value="Leu-rich_rpt_typical-subtyp"/>
</dbReference>
<comment type="caution">
    <text evidence="4">The sequence shown here is derived from an EMBL/GenBank/DDBJ whole genome shotgun (WGS) entry which is preliminary data.</text>
</comment>
<feature type="compositionally biased region" description="Basic and acidic residues" evidence="3">
    <location>
        <begin position="203"/>
        <end position="214"/>
    </location>
</feature>
<sequence length="465" mass="49184">MNHALCWLALSKNRLGRIAGLQNLSALAVLDLSDNRIARIEGLEQLAGLKAFIAARNRIKRVEGISPKKNSLLETLILSNNQIAECRLGGFSSLKKLSLSHNRLHAFPHLTGLPALTELRLNHNRLCSVAPVVQQLPRLTILDVGGNLVTEAKGLEALRGLLWLKSLTVKGNAAAGDEALKDLLASLKRLEILDNARLTGEGKRRMPLKNREVPGGEAGAAAPGQQGSAGSGSQRRQLSGGARDDPRTTEKAAPAAPLAVNGLQFRGKKTAFASDSEEGEGAGRPPGAAPLAREVAPAAEARRKPRRKVRATGAAAKETAAKEAGTEETVSKQVPAEAREAAPAAEARRKPKRKARATGADARKTAAKEVVTEETVTKRTAVKKKVKRCPAAEPDARLDDTPGAAVARAPRKKKRAASSALERRRGEPAAAADGTGKRRPRSPEGVSSAGGPARPARKKRRARAP</sequence>
<feature type="compositionally biased region" description="Low complexity" evidence="3">
    <location>
        <begin position="283"/>
        <end position="299"/>
    </location>
</feature>
<gene>
    <name evidence="4" type="ORF">PCOR1329_LOCUS21159</name>
</gene>
<dbReference type="PROSITE" id="PS51450">
    <property type="entry name" value="LRR"/>
    <property type="match status" value="3"/>
</dbReference>
<dbReference type="PANTHER" id="PTHR46652">
    <property type="entry name" value="LEUCINE-RICH REPEAT AND IQ DOMAIN-CONTAINING PROTEIN 1-RELATED"/>
    <property type="match status" value="1"/>
</dbReference>
<dbReference type="EMBL" id="CAUYUJ010006925">
    <property type="protein sequence ID" value="CAK0819074.1"/>
    <property type="molecule type" value="Genomic_DNA"/>
</dbReference>
<feature type="compositionally biased region" description="Basic and acidic residues" evidence="3">
    <location>
        <begin position="361"/>
        <end position="377"/>
    </location>
</feature>
<dbReference type="InterPro" id="IPR032675">
    <property type="entry name" value="LRR_dom_sf"/>
</dbReference>
<dbReference type="InterPro" id="IPR001611">
    <property type="entry name" value="Leu-rich_rpt"/>
</dbReference>
<proteinExistence type="predicted"/>
<evidence type="ECO:0008006" key="6">
    <source>
        <dbReference type="Google" id="ProtNLM"/>
    </source>
</evidence>
<keyword evidence="5" id="KW-1185">Reference proteome</keyword>
<dbReference type="SMART" id="SM00365">
    <property type="entry name" value="LRR_SD22"/>
    <property type="match status" value="4"/>
</dbReference>
<evidence type="ECO:0000256" key="1">
    <source>
        <dbReference type="ARBA" id="ARBA00022614"/>
    </source>
</evidence>
<organism evidence="4 5">
    <name type="scientific">Prorocentrum cordatum</name>
    <dbReference type="NCBI Taxonomy" id="2364126"/>
    <lineage>
        <taxon>Eukaryota</taxon>
        <taxon>Sar</taxon>
        <taxon>Alveolata</taxon>
        <taxon>Dinophyceae</taxon>
        <taxon>Prorocentrales</taxon>
        <taxon>Prorocentraceae</taxon>
        <taxon>Prorocentrum</taxon>
    </lineage>
</organism>
<dbReference type="Pfam" id="PF13855">
    <property type="entry name" value="LRR_8"/>
    <property type="match status" value="1"/>
</dbReference>
<reference evidence="4" key="1">
    <citation type="submission" date="2023-10" db="EMBL/GenBank/DDBJ databases">
        <authorList>
            <person name="Chen Y."/>
            <person name="Shah S."/>
            <person name="Dougan E. K."/>
            <person name="Thang M."/>
            <person name="Chan C."/>
        </authorList>
    </citation>
    <scope>NUCLEOTIDE SEQUENCE [LARGE SCALE GENOMIC DNA]</scope>
</reference>
<dbReference type="InterPro" id="IPR050836">
    <property type="entry name" value="SDS22/Internalin_LRR"/>
</dbReference>
<name>A0ABN9RQD1_9DINO</name>
<feature type="region of interest" description="Disordered" evidence="3">
    <location>
        <begin position="203"/>
        <end position="465"/>
    </location>
</feature>
<dbReference type="SUPFAM" id="SSF52058">
    <property type="entry name" value="L domain-like"/>
    <property type="match status" value="1"/>
</dbReference>
<evidence type="ECO:0000313" key="4">
    <source>
        <dbReference type="EMBL" id="CAK0819074.1"/>
    </source>
</evidence>
<keyword evidence="1" id="KW-0433">Leucine-rich repeat</keyword>
<dbReference type="Gene3D" id="3.80.10.10">
    <property type="entry name" value="Ribonuclease Inhibitor"/>
    <property type="match status" value="2"/>
</dbReference>